<sequence length="365" mass="40489">MSELTQEDIEAVLFASEWIGAGSPKYSSVIIIDVIAKYTDFIVSKNFTFTPEDLTENFGTRPSDAPIMIKKLGGVANMGLFLPAVTGIQEQLPRPLNSNIVVPLFIAFTVMTTIAVALRMISRHRIGGGLRSFDWVTFAAHVSFVLNLLYPWVMLVIKMSLCLFYYRMTTMNYIRWGVWATGFIVIGNTIAGFFVPMFACIPINYWDDVFQVKCKSNVDRRTALTAIGAIYIFTDVLLWALPIPMVFQLKLYPRQRIMALCTFGIGALACVASGFRLDSLIKNFIPSSQTSTTILINAWTIIEMNVALICSCAPAVRALVVFYKPRVFSTAGSSSEPSGKPSSDEKKDIESQKTEPQVQVSTTNA</sequence>
<evidence type="ECO:0000256" key="2">
    <source>
        <dbReference type="ARBA" id="ARBA00022692"/>
    </source>
</evidence>
<evidence type="ECO:0000256" key="3">
    <source>
        <dbReference type="ARBA" id="ARBA00022989"/>
    </source>
</evidence>
<evidence type="ECO:0000259" key="8">
    <source>
        <dbReference type="Pfam" id="PF20684"/>
    </source>
</evidence>
<comment type="similarity">
    <text evidence="5">Belongs to the SAT4 family.</text>
</comment>
<dbReference type="PANTHER" id="PTHR33048:SF55">
    <property type="entry name" value="INTEGRAL MEMBRANE PROTEIN"/>
    <property type="match status" value="1"/>
</dbReference>
<comment type="subcellular location">
    <subcellularLocation>
        <location evidence="1">Membrane</location>
        <topology evidence="1">Multi-pass membrane protein</topology>
    </subcellularLocation>
</comment>
<evidence type="ECO:0000256" key="5">
    <source>
        <dbReference type="ARBA" id="ARBA00038359"/>
    </source>
</evidence>
<proteinExistence type="inferred from homology"/>
<feature type="region of interest" description="Disordered" evidence="6">
    <location>
        <begin position="329"/>
        <end position="365"/>
    </location>
</feature>
<organism evidence="9 10">
    <name type="scientific">Orbilia blumenaviensis</name>
    <dbReference type="NCBI Taxonomy" id="1796055"/>
    <lineage>
        <taxon>Eukaryota</taxon>
        <taxon>Fungi</taxon>
        <taxon>Dikarya</taxon>
        <taxon>Ascomycota</taxon>
        <taxon>Pezizomycotina</taxon>
        <taxon>Orbiliomycetes</taxon>
        <taxon>Orbiliales</taxon>
        <taxon>Orbiliaceae</taxon>
        <taxon>Orbilia</taxon>
    </lineage>
</organism>
<feature type="compositionally biased region" description="Basic and acidic residues" evidence="6">
    <location>
        <begin position="342"/>
        <end position="353"/>
    </location>
</feature>
<gene>
    <name evidence="9" type="ORF">TWF730_007361</name>
</gene>
<evidence type="ECO:0000313" key="10">
    <source>
        <dbReference type="Proteomes" id="UP001373714"/>
    </source>
</evidence>
<protein>
    <recommendedName>
        <fullName evidence="8">Rhodopsin domain-containing protein</fullName>
    </recommendedName>
</protein>
<feature type="transmembrane region" description="Helical" evidence="7">
    <location>
        <begin position="257"/>
        <end position="277"/>
    </location>
</feature>
<name>A0AAV9V9C5_9PEZI</name>
<dbReference type="AlphaFoldDB" id="A0AAV9V9C5"/>
<feature type="transmembrane region" description="Helical" evidence="7">
    <location>
        <begin position="173"/>
        <end position="201"/>
    </location>
</feature>
<feature type="domain" description="Rhodopsin" evidence="8">
    <location>
        <begin position="105"/>
        <end position="320"/>
    </location>
</feature>
<keyword evidence="4 7" id="KW-0472">Membrane</keyword>
<feature type="transmembrane region" description="Helical" evidence="7">
    <location>
        <begin position="100"/>
        <end position="121"/>
    </location>
</feature>
<feature type="transmembrane region" description="Helical" evidence="7">
    <location>
        <begin position="222"/>
        <end position="245"/>
    </location>
</feature>
<feature type="compositionally biased region" description="Polar residues" evidence="6">
    <location>
        <begin position="354"/>
        <end position="365"/>
    </location>
</feature>
<evidence type="ECO:0000313" key="9">
    <source>
        <dbReference type="EMBL" id="KAK6358007.1"/>
    </source>
</evidence>
<evidence type="ECO:0000256" key="4">
    <source>
        <dbReference type="ARBA" id="ARBA00023136"/>
    </source>
</evidence>
<evidence type="ECO:0000256" key="6">
    <source>
        <dbReference type="SAM" id="MobiDB-lite"/>
    </source>
</evidence>
<evidence type="ECO:0000256" key="1">
    <source>
        <dbReference type="ARBA" id="ARBA00004141"/>
    </source>
</evidence>
<evidence type="ECO:0000256" key="7">
    <source>
        <dbReference type="SAM" id="Phobius"/>
    </source>
</evidence>
<feature type="transmembrane region" description="Helical" evidence="7">
    <location>
        <begin position="133"/>
        <end position="153"/>
    </location>
</feature>
<dbReference type="InterPro" id="IPR049326">
    <property type="entry name" value="Rhodopsin_dom_fungi"/>
</dbReference>
<keyword evidence="2 7" id="KW-0812">Transmembrane</keyword>
<comment type="caution">
    <text evidence="9">The sequence shown here is derived from an EMBL/GenBank/DDBJ whole genome shotgun (WGS) entry which is preliminary data.</text>
</comment>
<reference evidence="9 10" key="1">
    <citation type="submission" date="2019-10" db="EMBL/GenBank/DDBJ databases">
        <authorList>
            <person name="Palmer J.M."/>
        </authorList>
    </citation>
    <scope>NUCLEOTIDE SEQUENCE [LARGE SCALE GENOMIC DNA]</scope>
    <source>
        <strain evidence="9 10">TWF730</strain>
    </source>
</reference>
<dbReference type="Pfam" id="PF20684">
    <property type="entry name" value="Fung_rhodopsin"/>
    <property type="match status" value="1"/>
</dbReference>
<accession>A0AAV9V9C5</accession>
<dbReference type="Proteomes" id="UP001373714">
    <property type="component" value="Unassembled WGS sequence"/>
</dbReference>
<dbReference type="PANTHER" id="PTHR33048">
    <property type="entry name" value="PTH11-LIKE INTEGRAL MEMBRANE PROTEIN (AFU_ORTHOLOGUE AFUA_5G11245)"/>
    <property type="match status" value="1"/>
</dbReference>
<dbReference type="InterPro" id="IPR052337">
    <property type="entry name" value="SAT4-like"/>
</dbReference>
<keyword evidence="3 7" id="KW-1133">Transmembrane helix</keyword>
<keyword evidence="10" id="KW-1185">Reference proteome</keyword>
<dbReference type="EMBL" id="JAVHNS010000004">
    <property type="protein sequence ID" value="KAK6358007.1"/>
    <property type="molecule type" value="Genomic_DNA"/>
</dbReference>
<dbReference type="GO" id="GO:0016020">
    <property type="term" value="C:membrane"/>
    <property type="evidence" value="ECO:0007669"/>
    <property type="project" value="UniProtKB-SubCell"/>
</dbReference>
<feature type="compositionally biased region" description="Low complexity" evidence="6">
    <location>
        <begin position="332"/>
        <end position="341"/>
    </location>
</feature>